<reference evidence="10 11" key="1">
    <citation type="journal article" date="2019" name="Int. J. Syst. Evol. Microbiol.">
        <title>The Global Catalogue of Microorganisms (GCM) 10K type strain sequencing project: providing services to taxonomists for standard genome sequencing and annotation.</title>
        <authorList>
            <consortium name="The Broad Institute Genomics Platform"/>
            <consortium name="The Broad Institute Genome Sequencing Center for Infectious Disease"/>
            <person name="Wu L."/>
            <person name="Ma J."/>
        </authorList>
    </citation>
    <scope>NUCLEOTIDE SEQUENCE [LARGE SCALE GENOMIC DNA]</scope>
    <source>
        <strain evidence="10 11">XZYJT29</strain>
    </source>
</reference>
<dbReference type="GO" id="GO:0016887">
    <property type="term" value="F:ATP hydrolysis activity"/>
    <property type="evidence" value="ECO:0007669"/>
    <property type="project" value="UniProtKB-UniRule"/>
</dbReference>
<evidence type="ECO:0000313" key="11">
    <source>
        <dbReference type="Proteomes" id="UP001596432"/>
    </source>
</evidence>
<dbReference type="InterPro" id="IPR019591">
    <property type="entry name" value="Mrp/NBP35_ATP-bd"/>
</dbReference>
<dbReference type="Pfam" id="PF10609">
    <property type="entry name" value="ParA"/>
    <property type="match status" value="1"/>
</dbReference>
<accession>A0ABD5Y3I8</accession>
<dbReference type="GO" id="GO:0046872">
    <property type="term" value="F:metal ion binding"/>
    <property type="evidence" value="ECO:0007669"/>
    <property type="project" value="UniProtKB-KW"/>
</dbReference>
<dbReference type="InterPro" id="IPR034904">
    <property type="entry name" value="FSCA_dom_sf"/>
</dbReference>
<dbReference type="InterPro" id="IPR027417">
    <property type="entry name" value="P-loop_NTPase"/>
</dbReference>
<keyword evidence="4 8" id="KW-0408">Iron</keyword>
<keyword evidence="2 8" id="KW-0547">Nucleotide-binding</keyword>
<comment type="subunit">
    <text evidence="8">Homodimer.</text>
</comment>
<keyword evidence="11" id="KW-1185">Reference proteome</keyword>
<name>A0ABD5Y3I8_9EURY</name>
<dbReference type="HAMAP" id="MF_02040">
    <property type="entry name" value="Mrp_NBP35"/>
    <property type="match status" value="1"/>
</dbReference>
<dbReference type="PANTHER" id="PTHR42961:SF2">
    <property type="entry name" value="IRON-SULFUR PROTEIN NUBPL"/>
    <property type="match status" value="1"/>
</dbReference>
<evidence type="ECO:0000256" key="4">
    <source>
        <dbReference type="ARBA" id="ARBA00023004"/>
    </source>
</evidence>
<dbReference type="Gene3D" id="3.40.50.300">
    <property type="entry name" value="P-loop containing nucleotide triphosphate hydrolases"/>
    <property type="match status" value="1"/>
</dbReference>
<dbReference type="RefSeq" id="WP_274325564.1">
    <property type="nucleotide sequence ID" value="NZ_CP118158.1"/>
</dbReference>
<evidence type="ECO:0000256" key="3">
    <source>
        <dbReference type="ARBA" id="ARBA00022840"/>
    </source>
</evidence>
<protein>
    <recommendedName>
        <fullName evidence="7 8">Iron-sulfur cluster carrier protein</fullName>
    </recommendedName>
</protein>
<dbReference type="InterPro" id="IPR033756">
    <property type="entry name" value="YlxH/NBP35"/>
</dbReference>
<keyword evidence="1 8" id="KW-0479">Metal-binding</keyword>
<dbReference type="SUPFAM" id="SSF117916">
    <property type="entry name" value="Fe-S cluster assembly (FSCA) domain-like"/>
    <property type="match status" value="1"/>
</dbReference>
<evidence type="ECO:0000256" key="1">
    <source>
        <dbReference type="ARBA" id="ARBA00022723"/>
    </source>
</evidence>
<dbReference type="GeneID" id="78820269"/>
<dbReference type="Pfam" id="PF01883">
    <property type="entry name" value="FeS_assembly_P"/>
    <property type="match status" value="1"/>
</dbReference>
<dbReference type="AlphaFoldDB" id="A0ABD5Y3I8"/>
<proteinExistence type="inferred from homology"/>
<evidence type="ECO:0000256" key="2">
    <source>
        <dbReference type="ARBA" id="ARBA00022741"/>
    </source>
</evidence>
<dbReference type="Proteomes" id="UP001596432">
    <property type="component" value="Unassembled WGS sequence"/>
</dbReference>
<keyword evidence="5 8" id="KW-0411">Iron-sulfur</keyword>
<keyword evidence="8" id="KW-0378">Hydrolase</keyword>
<evidence type="ECO:0000256" key="5">
    <source>
        <dbReference type="ARBA" id="ARBA00023014"/>
    </source>
</evidence>
<dbReference type="EMBL" id="JBHTAS010000001">
    <property type="protein sequence ID" value="MFC7139997.1"/>
    <property type="molecule type" value="Genomic_DNA"/>
</dbReference>
<evidence type="ECO:0000259" key="9">
    <source>
        <dbReference type="Pfam" id="PF01883"/>
    </source>
</evidence>
<organism evidence="10 11">
    <name type="scientific">Halosimplex aquaticum</name>
    <dbReference type="NCBI Taxonomy" id="3026162"/>
    <lineage>
        <taxon>Archaea</taxon>
        <taxon>Methanobacteriati</taxon>
        <taxon>Methanobacteriota</taxon>
        <taxon>Stenosarchaea group</taxon>
        <taxon>Halobacteria</taxon>
        <taxon>Halobacteriales</taxon>
        <taxon>Haloarculaceae</taxon>
        <taxon>Halosimplex</taxon>
    </lineage>
</organism>
<dbReference type="CDD" id="cd02037">
    <property type="entry name" value="Mrp_NBP35"/>
    <property type="match status" value="1"/>
</dbReference>
<dbReference type="FunFam" id="3.40.50.300:FF:001119">
    <property type="entry name" value="Iron-sulfur cluster carrier protein"/>
    <property type="match status" value="1"/>
</dbReference>
<feature type="binding site" evidence="8">
    <location>
        <begin position="96"/>
        <end position="103"/>
    </location>
    <ligand>
        <name>ATP</name>
        <dbReference type="ChEBI" id="CHEBI:30616"/>
    </ligand>
</feature>
<comment type="similarity">
    <text evidence="8">Belongs to the Mrp/NBP35 ATP-binding proteins family.</text>
</comment>
<dbReference type="Gene3D" id="3.30.300.130">
    <property type="entry name" value="Fe-S cluster assembly (FSCA)"/>
    <property type="match status" value="1"/>
</dbReference>
<dbReference type="GO" id="GO:0005524">
    <property type="term" value="F:ATP binding"/>
    <property type="evidence" value="ECO:0007669"/>
    <property type="project" value="UniProtKB-UniRule"/>
</dbReference>
<feature type="domain" description="MIP18 family-like" evidence="9">
    <location>
        <begin position="3"/>
        <end position="63"/>
    </location>
</feature>
<evidence type="ECO:0000313" key="10">
    <source>
        <dbReference type="EMBL" id="MFC7139997.1"/>
    </source>
</evidence>
<comment type="function">
    <text evidence="6 8">Binds and transfers iron-sulfur (Fe-S) clusters to target apoproteins. Can hydrolyze ATP.</text>
</comment>
<evidence type="ECO:0000256" key="7">
    <source>
        <dbReference type="ARBA" id="ARBA00074706"/>
    </source>
</evidence>
<keyword evidence="3 8" id="KW-0067">ATP-binding</keyword>
<dbReference type="InterPro" id="IPR044304">
    <property type="entry name" value="NUBPL-like"/>
</dbReference>
<dbReference type="InterPro" id="IPR000808">
    <property type="entry name" value="Mrp-like_CS"/>
</dbReference>
<gene>
    <name evidence="10" type="ORF">ACFQMA_09140</name>
</gene>
<comment type="caution">
    <text evidence="10">The sequence shown here is derived from an EMBL/GenBank/DDBJ whole genome shotgun (WGS) entry which is preliminary data.</text>
</comment>
<dbReference type="PROSITE" id="PS01215">
    <property type="entry name" value="MRP"/>
    <property type="match status" value="1"/>
</dbReference>
<dbReference type="GO" id="GO:0051536">
    <property type="term" value="F:iron-sulfur cluster binding"/>
    <property type="evidence" value="ECO:0007669"/>
    <property type="project" value="UniProtKB-UniRule"/>
</dbReference>
<sequence length="355" mass="37743">MTEAISTALRDVEDPIIEEDILSAGLVGEITVEDGVAEIPLALGAPHSPAETEIADQVREVVDEAGYEPSLSVEIDDQTPAAIVEDAPNVIAVSSGKGGVGKSTVAVNLATAMADRGARVGLFDADVYGPNIPRMLGVHGHPGMADDDETIIPLERYGLQLMSIGFLVGEDDPVIWRGAMVDKVLTQLYHDVAWDDLDYLVVDLPPGTGDAQLTMLQQMPVVGSVVVTTPQDVALDNARKGVRMYDQHDAHVLGVVENMSTFVCPDCGNEHDVFDTGGGERLADAYDILFLGRIPLDPAVRESGETGEPVVLADTESAATFEDVAGNVMDRVGEIRRESHRLTATGQNSPPAQQI</sequence>
<dbReference type="InterPro" id="IPR002744">
    <property type="entry name" value="MIP18-like"/>
</dbReference>
<dbReference type="PANTHER" id="PTHR42961">
    <property type="entry name" value="IRON-SULFUR PROTEIN NUBPL"/>
    <property type="match status" value="1"/>
</dbReference>
<evidence type="ECO:0000256" key="8">
    <source>
        <dbReference type="HAMAP-Rule" id="MF_02040"/>
    </source>
</evidence>
<dbReference type="SUPFAM" id="SSF52540">
    <property type="entry name" value="P-loop containing nucleoside triphosphate hydrolases"/>
    <property type="match status" value="1"/>
</dbReference>
<evidence type="ECO:0000256" key="6">
    <source>
        <dbReference type="ARBA" id="ARBA00058094"/>
    </source>
</evidence>